<evidence type="ECO:0000313" key="2">
    <source>
        <dbReference type="EMBL" id="KAL0567204.1"/>
    </source>
</evidence>
<evidence type="ECO:0000313" key="3">
    <source>
        <dbReference type="Proteomes" id="UP001465976"/>
    </source>
</evidence>
<proteinExistence type="predicted"/>
<organism evidence="2 3">
    <name type="scientific">Marasmius crinis-equi</name>
    <dbReference type="NCBI Taxonomy" id="585013"/>
    <lineage>
        <taxon>Eukaryota</taxon>
        <taxon>Fungi</taxon>
        <taxon>Dikarya</taxon>
        <taxon>Basidiomycota</taxon>
        <taxon>Agaricomycotina</taxon>
        <taxon>Agaricomycetes</taxon>
        <taxon>Agaricomycetidae</taxon>
        <taxon>Agaricales</taxon>
        <taxon>Marasmiineae</taxon>
        <taxon>Marasmiaceae</taxon>
        <taxon>Marasmius</taxon>
    </lineage>
</organism>
<accession>A0ABR3EWA8</accession>
<comment type="caution">
    <text evidence="2">The sequence shown here is derived from an EMBL/GenBank/DDBJ whole genome shotgun (WGS) entry which is preliminary data.</text>
</comment>
<dbReference type="EMBL" id="JBAHYK010001648">
    <property type="protein sequence ID" value="KAL0567204.1"/>
    <property type="molecule type" value="Genomic_DNA"/>
</dbReference>
<evidence type="ECO:0000256" key="1">
    <source>
        <dbReference type="SAM" id="MobiDB-lite"/>
    </source>
</evidence>
<name>A0ABR3EWA8_9AGAR</name>
<gene>
    <name evidence="2" type="ORF">V5O48_014792</name>
</gene>
<reference evidence="2 3" key="1">
    <citation type="submission" date="2024-02" db="EMBL/GenBank/DDBJ databases">
        <title>A draft genome for the cacao thread blight pathogen Marasmius crinis-equi.</title>
        <authorList>
            <person name="Cohen S.P."/>
            <person name="Baruah I.K."/>
            <person name="Amoako-Attah I."/>
            <person name="Bukari Y."/>
            <person name="Meinhardt L.W."/>
            <person name="Bailey B.A."/>
        </authorList>
    </citation>
    <scope>NUCLEOTIDE SEQUENCE [LARGE SCALE GENOMIC DNA]</scope>
    <source>
        <strain evidence="2 3">GH-76</strain>
    </source>
</reference>
<feature type="region of interest" description="Disordered" evidence="1">
    <location>
        <begin position="58"/>
        <end position="77"/>
    </location>
</feature>
<protein>
    <submittedName>
        <fullName evidence="2">Uncharacterized protein</fullName>
    </submittedName>
</protein>
<sequence>MPRPKIYKNAAQKKAALRIKSQRYYWNHRDRVLGRVKAYQDSQRAPQQKIHSAIQSEGLSSMDEHSSRVCPLSSTTKPDPLSEARRIYALFLNETHRSPLEFIQGLYEELVQWQSTVVLKPETSESPLARSVATFAFLLDSVTPLLNPILQAHGALDEFKEANSISSQIGAVVACLEDMECAVLVNEVRDTYNRGEYLFQQADFKNKLSGSWP</sequence>
<keyword evidence="3" id="KW-1185">Reference proteome</keyword>
<dbReference type="Proteomes" id="UP001465976">
    <property type="component" value="Unassembled WGS sequence"/>
</dbReference>